<gene>
    <name evidence="2" type="ORF">HJG60_012569</name>
</gene>
<evidence type="ECO:0000259" key="1">
    <source>
        <dbReference type="PROSITE" id="PS50838"/>
    </source>
</evidence>
<name>A0A834EQQ8_9CHIR</name>
<dbReference type="PROSITE" id="PS50838">
    <property type="entry name" value="MAGE"/>
    <property type="match status" value="1"/>
</dbReference>
<dbReference type="GO" id="GO:0000122">
    <property type="term" value="P:negative regulation of transcription by RNA polymerase II"/>
    <property type="evidence" value="ECO:0007669"/>
    <property type="project" value="TreeGrafter"/>
</dbReference>
<dbReference type="Proteomes" id="UP000664940">
    <property type="component" value="Unassembled WGS sequence"/>
</dbReference>
<dbReference type="Gene3D" id="1.10.10.1210">
    <property type="entry name" value="MAGE homology domain, winged helix WH2 motif"/>
    <property type="match status" value="1"/>
</dbReference>
<comment type="caution">
    <text evidence="2">The sequence shown here is derived from an EMBL/GenBank/DDBJ whole genome shotgun (WGS) entry which is preliminary data.</text>
</comment>
<organism evidence="2 3">
    <name type="scientific">Phyllostomus discolor</name>
    <name type="common">pale spear-nosed bat</name>
    <dbReference type="NCBI Taxonomy" id="89673"/>
    <lineage>
        <taxon>Eukaryota</taxon>
        <taxon>Metazoa</taxon>
        <taxon>Chordata</taxon>
        <taxon>Craniata</taxon>
        <taxon>Vertebrata</taxon>
        <taxon>Euteleostomi</taxon>
        <taxon>Mammalia</taxon>
        <taxon>Eutheria</taxon>
        <taxon>Laurasiatheria</taxon>
        <taxon>Chiroptera</taxon>
        <taxon>Yangochiroptera</taxon>
        <taxon>Phyllostomidae</taxon>
        <taxon>Phyllostominae</taxon>
        <taxon>Phyllostomus</taxon>
    </lineage>
</organism>
<dbReference type="EMBL" id="JABVXQ010000002">
    <property type="protein sequence ID" value="KAF6125616.1"/>
    <property type="molecule type" value="Genomic_DNA"/>
</dbReference>
<dbReference type="InterPro" id="IPR041899">
    <property type="entry name" value="MAGE_WH2"/>
</dbReference>
<dbReference type="InterPro" id="IPR037445">
    <property type="entry name" value="MAGE"/>
</dbReference>
<evidence type="ECO:0000313" key="3">
    <source>
        <dbReference type="Proteomes" id="UP000664940"/>
    </source>
</evidence>
<sequence>MKEPKTEADMLNIASKEDDEDHFIEIFVRASADTEVTFGLDAKEVVPTNHCYAILIKMGPTCDGILCGEKEMPKTSTLILILGVIFMKGNHATGEEVWEVLSVMGLSPWRRHYVFGEHRELITNHFMEGNAQSTIPAGGQRWFCTT</sequence>
<dbReference type="AlphaFoldDB" id="A0A834EQQ8"/>
<feature type="domain" description="MAGE" evidence="1">
    <location>
        <begin position="1"/>
        <end position="128"/>
    </location>
</feature>
<dbReference type="PANTHER" id="PTHR11736:SF145">
    <property type="entry name" value="MELANOMA-ASSOCIATED ANTIGEN B16"/>
    <property type="match status" value="1"/>
</dbReference>
<dbReference type="Gene3D" id="1.10.10.1200">
    <property type="entry name" value="MAGE homology domain, winged helix WH1 motif"/>
    <property type="match status" value="1"/>
</dbReference>
<reference evidence="2 3" key="1">
    <citation type="journal article" date="2020" name="Nature">
        <title>Six reference-quality genomes reveal evolution of bat adaptations.</title>
        <authorList>
            <person name="Jebb D."/>
            <person name="Huang Z."/>
            <person name="Pippel M."/>
            <person name="Hughes G.M."/>
            <person name="Lavrichenko K."/>
            <person name="Devanna P."/>
            <person name="Winkler S."/>
            <person name="Jermiin L.S."/>
            <person name="Skirmuntt E.C."/>
            <person name="Katzourakis A."/>
            <person name="Burkitt-Gray L."/>
            <person name="Ray D.A."/>
            <person name="Sullivan K.A.M."/>
            <person name="Roscito J.G."/>
            <person name="Kirilenko B.M."/>
            <person name="Davalos L.M."/>
            <person name="Corthals A.P."/>
            <person name="Power M.L."/>
            <person name="Jones G."/>
            <person name="Ransome R.D."/>
            <person name="Dechmann D.K.N."/>
            <person name="Locatelli A.G."/>
            <person name="Puechmaille S.J."/>
            <person name="Fedrigo O."/>
            <person name="Jarvis E.D."/>
            <person name="Hiller M."/>
            <person name="Vernes S.C."/>
            <person name="Myers E.W."/>
            <person name="Teeling E.C."/>
        </authorList>
    </citation>
    <scope>NUCLEOTIDE SEQUENCE [LARGE SCALE GENOMIC DNA]</scope>
    <source>
        <strain evidence="2">Bat1K_MPI-CBG_1</strain>
    </source>
</reference>
<evidence type="ECO:0000313" key="2">
    <source>
        <dbReference type="EMBL" id="KAF6125616.1"/>
    </source>
</evidence>
<dbReference type="GO" id="GO:0005634">
    <property type="term" value="C:nucleus"/>
    <property type="evidence" value="ECO:0007669"/>
    <property type="project" value="TreeGrafter"/>
</dbReference>
<dbReference type="InterPro" id="IPR002190">
    <property type="entry name" value="MHD_dom"/>
</dbReference>
<dbReference type="PANTHER" id="PTHR11736">
    <property type="entry name" value="MELANOMA-ASSOCIATED ANTIGEN MAGE ANTIGEN"/>
    <property type="match status" value="1"/>
</dbReference>
<dbReference type="InterPro" id="IPR041898">
    <property type="entry name" value="MAGE_WH1"/>
</dbReference>
<protein>
    <submittedName>
        <fullName evidence="2">MAGE family member C1</fullName>
    </submittedName>
</protein>
<dbReference type="SMART" id="SM01373">
    <property type="entry name" value="MAGE"/>
    <property type="match status" value="1"/>
</dbReference>
<proteinExistence type="predicted"/>
<accession>A0A834EQQ8</accession>